<dbReference type="Gene3D" id="3.90.226.30">
    <property type="match status" value="1"/>
</dbReference>
<dbReference type="InterPro" id="IPR048520">
    <property type="entry name" value="LarA_C"/>
</dbReference>
<dbReference type="AlphaFoldDB" id="A0A382LSI9"/>
<dbReference type="Pfam" id="PF21113">
    <property type="entry name" value="LarA_C"/>
    <property type="match status" value="1"/>
</dbReference>
<name>A0A382LSI9_9ZZZZ</name>
<feature type="domain" description="LarA-like N-terminal" evidence="1">
    <location>
        <begin position="7"/>
        <end position="208"/>
    </location>
</feature>
<dbReference type="InterPro" id="IPR047926">
    <property type="entry name" value="Ni_dep_LarA"/>
</dbReference>
<dbReference type="GO" id="GO:0050043">
    <property type="term" value="F:lactate racemase activity"/>
    <property type="evidence" value="ECO:0007669"/>
    <property type="project" value="InterPro"/>
</dbReference>
<feature type="non-terminal residue" evidence="3">
    <location>
        <position position="348"/>
    </location>
</feature>
<gene>
    <name evidence="3" type="ORF">METZ01_LOCUS292543</name>
</gene>
<accession>A0A382LSI9</accession>
<dbReference type="InterPro" id="IPR043166">
    <property type="entry name" value="LarA-like_C"/>
</dbReference>
<protein>
    <submittedName>
        <fullName evidence="3">Uncharacterized protein</fullName>
    </submittedName>
</protein>
<evidence type="ECO:0000259" key="2">
    <source>
        <dbReference type="Pfam" id="PF21113"/>
    </source>
</evidence>
<dbReference type="PANTHER" id="PTHR33171">
    <property type="entry name" value="LAR_N DOMAIN-CONTAINING PROTEIN"/>
    <property type="match status" value="1"/>
</dbReference>
<dbReference type="Gene3D" id="3.40.50.11440">
    <property type="match status" value="1"/>
</dbReference>
<sequence length="348" mass="37704">MKLKIDYGRDGLEIEVPESAPVLQMAAGAGLDRIEERLNEAIAHPMGTAGLRQLAKGRKNACVVIADITRPVPNFVILPPMLRILEEEGIARENIVILVGTGLHRPNEGEELLQLVGTEIARDYRIVNHMARERETLTYLGETSGGAPIWIDTLYVEADLKIATSLIEPHLMAGYSGGRKAICPGLMGVDTMRVLHGPELLGHPNAREGQIEGNPFHRQALEVAQRAGVDFTLNVAMNDQRQITGIFCGDLEKAHVEGVRFVEGQNGVFIDEPVDIVVTSSAGLPLDLTFYQAVKGMTAALPIVKEGGTILIAARCSEGLGGPEFQEMLLNTPGPNEFAACLEDPDFF</sequence>
<organism evidence="3">
    <name type="scientific">marine metagenome</name>
    <dbReference type="NCBI Taxonomy" id="408172"/>
    <lineage>
        <taxon>unclassified sequences</taxon>
        <taxon>metagenomes</taxon>
        <taxon>ecological metagenomes</taxon>
    </lineage>
</organism>
<reference evidence="3" key="1">
    <citation type="submission" date="2018-05" db="EMBL/GenBank/DDBJ databases">
        <authorList>
            <person name="Lanie J.A."/>
            <person name="Ng W.-L."/>
            <person name="Kazmierczak K.M."/>
            <person name="Andrzejewski T.M."/>
            <person name="Davidsen T.M."/>
            <person name="Wayne K.J."/>
            <person name="Tettelin H."/>
            <person name="Glass J.I."/>
            <person name="Rusch D."/>
            <person name="Podicherti R."/>
            <person name="Tsui H.-C.T."/>
            <person name="Winkler M.E."/>
        </authorList>
    </citation>
    <scope>NUCLEOTIDE SEQUENCE</scope>
</reference>
<dbReference type="InterPro" id="IPR048068">
    <property type="entry name" value="LarA-like"/>
</dbReference>
<dbReference type="Pfam" id="PF09861">
    <property type="entry name" value="Lar_N"/>
    <property type="match status" value="1"/>
</dbReference>
<evidence type="ECO:0000259" key="1">
    <source>
        <dbReference type="Pfam" id="PF09861"/>
    </source>
</evidence>
<dbReference type="NCBIfam" id="NF033504">
    <property type="entry name" value="Ni_dep_LarA"/>
    <property type="match status" value="1"/>
</dbReference>
<feature type="domain" description="Lactate racemase C-terminal" evidence="2">
    <location>
        <begin position="273"/>
        <end position="339"/>
    </location>
</feature>
<evidence type="ECO:0000313" key="3">
    <source>
        <dbReference type="EMBL" id="SVC39689.1"/>
    </source>
</evidence>
<proteinExistence type="predicted"/>
<dbReference type="PANTHER" id="PTHR33171:SF17">
    <property type="entry name" value="LARA-LIKE N-TERMINAL DOMAIN-CONTAINING PROTEIN"/>
    <property type="match status" value="1"/>
</dbReference>
<dbReference type="EMBL" id="UINC01088987">
    <property type="protein sequence ID" value="SVC39689.1"/>
    <property type="molecule type" value="Genomic_DNA"/>
</dbReference>
<dbReference type="InterPro" id="IPR018657">
    <property type="entry name" value="LarA-like_N"/>
</dbReference>